<dbReference type="PROSITE" id="PS50887">
    <property type="entry name" value="GGDEF"/>
    <property type="match status" value="1"/>
</dbReference>
<evidence type="ECO:0000313" key="4">
    <source>
        <dbReference type="Proteomes" id="UP000586722"/>
    </source>
</evidence>
<dbReference type="Pfam" id="PF00072">
    <property type="entry name" value="Response_reg"/>
    <property type="match status" value="1"/>
</dbReference>
<evidence type="ECO:0000256" key="2">
    <source>
        <dbReference type="ARBA" id="ARBA00034247"/>
    </source>
</evidence>
<dbReference type="SUPFAM" id="SSF52172">
    <property type="entry name" value="CheY-like"/>
    <property type="match status" value="2"/>
</dbReference>
<dbReference type="EC" id="2.7.7.65" evidence="1"/>
<dbReference type="InterPro" id="IPR043128">
    <property type="entry name" value="Rev_trsase/Diguanyl_cyclase"/>
</dbReference>
<dbReference type="InterPro" id="IPR000160">
    <property type="entry name" value="GGDEF_dom"/>
</dbReference>
<keyword evidence="4" id="KW-1185">Reference proteome</keyword>
<comment type="caution">
    <text evidence="3">The sequence shown here is derived from an EMBL/GenBank/DDBJ whole genome shotgun (WGS) entry which is preliminary data.</text>
</comment>
<evidence type="ECO:0000313" key="3">
    <source>
        <dbReference type="EMBL" id="NBN80036.1"/>
    </source>
</evidence>
<dbReference type="CDD" id="cd01949">
    <property type="entry name" value="GGDEF"/>
    <property type="match status" value="1"/>
</dbReference>
<name>A0A7X5F5B2_9HYPH</name>
<dbReference type="AlphaFoldDB" id="A0A7X5F5B2"/>
<dbReference type="GO" id="GO:1902201">
    <property type="term" value="P:negative regulation of bacterial-type flagellum-dependent cell motility"/>
    <property type="evidence" value="ECO:0007669"/>
    <property type="project" value="TreeGrafter"/>
</dbReference>
<dbReference type="EMBL" id="JAABLQ010000003">
    <property type="protein sequence ID" value="NBN80036.1"/>
    <property type="molecule type" value="Genomic_DNA"/>
</dbReference>
<proteinExistence type="predicted"/>
<dbReference type="Gene3D" id="3.40.50.2300">
    <property type="match status" value="2"/>
</dbReference>
<dbReference type="SUPFAM" id="SSF55073">
    <property type="entry name" value="Nucleotide cyclase"/>
    <property type="match status" value="1"/>
</dbReference>
<dbReference type="PANTHER" id="PTHR45138">
    <property type="entry name" value="REGULATORY COMPONENTS OF SENSORY TRANSDUCTION SYSTEM"/>
    <property type="match status" value="1"/>
</dbReference>
<dbReference type="GO" id="GO:0043709">
    <property type="term" value="P:cell adhesion involved in single-species biofilm formation"/>
    <property type="evidence" value="ECO:0007669"/>
    <property type="project" value="TreeGrafter"/>
</dbReference>
<organism evidence="3 4">
    <name type="scientific">Pannonibacter tanglangensis</name>
    <dbReference type="NCBI Taxonomy" id="2750084"/>
    <lineage>
        <taxon>Bacteria</taxon>
        <taxon>Pseudomonadati</taxon>
        <taxon>Pseudomonadota</taxon>
        <taxon>Alphaproteobacteria</taxon>
        <taxon>Hyphomicrobiales</taxon>
        <taxon>Stappiaceae</taxon>
        <taxon>Pannonibacter</taxon>
    </lineage>
</organism>
<comment type="catalytic activity">
    <reaction evidence="2">
        <text>2 GTP = 3',3'-c-di-GMP + 2 diphosphate</text>
        <dbReference type="Rhea" id="RHEA:24898"/>
        <dbReference type="ChEBI" id="CHEBI:33019"/>
        <dbReference type="ChEBI" id="CHEBI:37565"/>
        <dbReference type="ChEBI" id="CHEBI:58805"/>
        <dbReference type="EC" id="2.7.7.65"/>
    </reaction>
</comment>
<dbReference type="GO" id="GO:0052621">
    <property type="term" value="F:diguanylate cyclase activity"/>
    <property type="evidence" value="ECO:0007669"/>
    <property type="project" value="UniProtKB-EC"/>
</dbReference>
<dbReference type="InterPro" id="IPR011006">
    <property type="entry name" value="CheY-like_superfamily"/>
</dbReference>
<accession>A0A7X5F5B2</accession>
<dbReference type="PANTHER" id="PTHR45138:SF9">
    <property type="entry name" value="DIGUANYLATE CYCLASE DGCM-RELATED"/>
    <property type="match status" value="1"/>
</dbReference>
<dbReference type="Gene3D" id="3.30.70.270">
    <property type="match status" value="1"/>
</dbReference>
<dbReference type="NCBIfam" id="TIGR00254">
    <property type="entry name" value="GGDEF"/>
    <property type="match status" value="1"/>
</dbReference>
<dbReference type="GO" id="GO:0005886">
    <property type="term" value="C:plasma membrane"/>
    <property type="evidence" value="ECO:0007669"/>
    <property type="project" value="TreeGrafter"/>
</dbReference>
<reference evidence="4" key="1">
    <citation type="submission" date="2020-01" db="EMBL/GenBank/DDBJ databases">
        <authorList>
            <person name="Fang Y."/>
            <person name="Sun R."/>
            <person name="Nie L."/>
            <person name="He J."/>
            <person name="Hao L."/>
            <person name="Wang L."/>
            <person name="Su S."/>
            <person name="Lv E."/>
            <person name="Zhang Z."/>
            <person name="Xie R."/>
            <person name="Liu H."/>
        </authorList>
    </citation>
    <scope>NUCLEOTIDE SEQUENCE [LARGE SCALE GENOMIC DNA]</scope>
    <source>
        <strain evidence="4">XCT-53</strain>
    </source>
</reference>
<dbReference type="SMART" id="SM00448">
    <property type="entry name" value="REC"/>
    <property type="match status" value="2"/>
</dbReference>
<protein>
    <recommendedName>
        <fullName evidence="1">diguanylate cyclase</fullName>
        <ecNumber evidence="1">2.7.7.65</ecNumber>
    </recommendedName>
</protein>
<dbReference type="InterPro" id="IPR001789">
    <property type="entry name" value="Sig_transdc_resp-reg_receiver"/>
</dbReference>
<evidence type="ECO:0000256" key="1">
    <source>
        <dbReference type="ARBA" id="ARBA00012528"/>
    </source>
</evidence>
<dbReference type="Pfam" id="PF00990">
    <property type="entry name" value="GGDEF"/>
    <property type="match status" value="1"/>
</dbReference>
<dbReference type="Proteomes" id="UP000586722">
    <property type="component" value="Unassembled WGS sequence"/>
</dbReference>
<dbReference type="SMART" id="SM00267">
    <property type="entry name" value="GGDEF"/>
    <property type="match status" value="1"/>
</dbReference>
<sequence length="415" mass="46349">MQTILLVEDATFFEKAALKKLADIGDYDVVIARDFAEAKRILETARHMPDLALVDLTLPDAPDGEIVDLCMAHKLATVVFTSRFEPRIRNAIRQKGVLDYVVKDSPSSLDYLGELVQRLGRNASIGVLVIDDASVERSVISDTISRHRYKVYQARSSNDGMEMLANNPDIRLVLVDYFMPDEDGFAFLKAVRRKHGREQLAVLGMSSSEDTENRIRFLKYGANDFIHKSCPPEELLLRISQNLDVIDRFATLSDRSLRDTLTGLYNRRYLYGDGVRRCQEADAANQPTWLALIDVDEFKTINDSRGHGAGDEALLLLASELNRLTVENGFAIRIGGDEFCAVVGSPTEAEAHALIEGFRKQLENRDVIRDGHCFRITVSIGLARVHKGDISEALRVADTYLYAAKSAGRNRLVAS</sequence>
<dbReference type="InterPro" id="IPR029787">
    <property type="entry name" value="Nucleotide_cyclase"/>
</dbReference>
<dbReference type="RefSeq" id="WP_161677721.1">
    <property type="nucleotide sequence ID" value="NZ_JAABLP010000005.1"/>
</dbReference>
<dbReference type="InterPro" id="IPR050469">
    <property type="entry name" value="Diguanylate_Cyclase"/>
</dbReference>
<dbReference type="PROSITE" id="PS50110">
    <property type="entry name" value="RESPONSE_REGULATORY"/>
    <property type="match status" value="2"/>
</dbReference>
<dbReference type="GO" id="GO:0000160">
    <property type="term" value="P:phosphorelay signal transduction system"/>
    <property type="evidence" value="ECO:0007669"/>
    <property type="project" value="InterPro"/>
</dbReference>
<gene>
    <name evidence="3" type="ORF">GWI72_17295</name>
</gene>